<name>A0A2J6TNV2_9HELO</name>
<organism evidence="1 2">
    <name type="scientific">Hyaloscypha bicolor E</name>
    <dbReference type="NCBI Taxonomy" id="1095630"/>
    <lineage>
        <taxon>Eukaryota</taxon>
        <taxon>Fungi</taxon>
        <taxon>Dikarya</taxon>
        <taxon>Ascomycota</taxon>
        <taxon>Pezizomycotina</taxon>
        <taxon>Leotiomycetes</taxon>
        <taxon>Helotiales</taxon>
        <taxon>Hyaloscyphaceae</taxon>
        <taxon>Hyaloscypha</taxon>
        <taxon>Hyaloscypha bicolor</taxon>
    </lineage>
</organism>
<dbReference type="RefSeq" id="XP_024741598.1">
    <property type="nucleotide sequence ID" value="XM_024882518.1"/>
</dbReference>
<dbReference type="AlphaFoldDB" id="A0A2J6TNV2"/>
<dbReference type="EMBL" id="KZ613747">
    <property type="protein sequence ID" value="PMD64694.1"/>
    <property type="molecule type" value="Genomic_DNA"/>
</dbReference>
<gene>
    <name evidence="1" type="ORF">K444DRAFT_625353</name>
</gene>
<sequence length="126" mass="13938">MSIRYNTAVFSTISANNYYIILVVQDFLGSLSNYNVYNNGSAELADSSVLDTLHEAAVNDRLVNYTSTDYMTAYGVNFICGGDWNFDTNGNSLLCTLSVSKAAASDWTIGGYRISYYIVEEVEEKC</sequence>
<evidence type="ECO:0000313" key="2">
    <source>
        <dbReference type="Proteomes" id="UP000235371"/>
    </source>
</evidence>
<keyword evidence="2" id="KW-1185">Reference proteome</keyword>
<accession>A0A2J6TNV2</accession>
<evidence type="ECO:0000313" key="1">
    <source>
        <dbReference type="EMBL" id="PMD64694.1"/>
    </source>
</evidence>
<dbReference type="Proteomes" id="UP000235371">
    <property type="component" value="Unassembled WGS sequence"/>
</dbReference>
<dbReference type="InParanoid" id="A0A2J6TNV2"/>
<proteinExistence type="predicted"/>
<dbReference type="GeneID" id="36590595"/>
<dbReference type="OrthoDB" id="5429634at2759"/>
<protein>
    <submittedName>
        <fullName evidence="1">Uncharacterized protein</fullName>
    </submittedName>
</protein>
<reference evidence="1 2" key="1">
    <citation type="submission" date="2016-04" db="EMBL/GenBank/DDBJ databases">
        <title>A degradative enzymes factory behind the ericoid mycorrhizal symbiosis.</title>
        <authorList>
            <consortium name="DOE Joint Genome Institute"/>
            <person name="Martino E."/>
            <person name="Morin E."/>
            <person name="Grelet G."/>
            <person name="Kuo A."/>
            <person name="Kohler A."/>
            <person name="Daghino S."/>
            <person name="Barry K."/>
            <person name="Choi C."/>
            <person name="Cichocki N."/>
            <person name="Clum A."/>
            <person name="Copeland A."/>
            <person name="Hainaut M."/>
            <person name="Haridas S."/>
            <person name="Labutti K."/>
            <person name="Lindquist E."/>
            <person name="Lipzen A."/>
            <person name="Khouja H.-R."/>
            <person name="Murat C."/>
            <person name="Ohm R."/>
            <person name="Olson A."/>
            <person name="Spatafora J."/>
            <person name="Veneault-Fourrey C."/>
            <person name="Henrissat B."/>
            <person name="Grigoriev I."/>
            <person name="Martin F."/>
            <person name="Perotto S."/>
        </authorList>
    </citation>
    <scope>NUCLEOTIDE SEQUENCE [LARGE SCALE GENOMIC DNA]</scope>
    <source>
        <strain evidence="1 2">E</strain>
    </source>
</reference>